<evidence type="ECO:0000313" key="2">
    <source>
        <dbReference type="EMBL" id="TPW32387.1"/>
    </source>
</evidence>
<gene>
    <name evidence="2" type="ORF">FJU08_05125</name>
</gene>
<sequence>MPQLLVMAAIFGGGYMLYRKFIADAEKTTARGEQRRAEKKNGAIGTLVKDPDTGVYSVRKDQE</sequence>
<feature type="region of interest" description="Disordered" evidence="1">
    <location>
        <begin position="29"/>
        <end position="48"/>
    </location>
</feature>
<accession>A0A506UH60</accession>
<keyword evidence="3" id="KW-1185">Reference proteome</keyword>
<dbReference type="Proteomes" id="UP000318801">
    <property type="component" value="Unassembled WGS sequence"/>
</dbReference>
<feature type="compositionally biased region" description="Basic and acidic residues" evidence="1">
    <location>
        <begin position="29"/>
        <end position="41"/>
    </location>
</feature>
<comment type="caution">
    <text evidence="2">The sequence shown here is derived from an EMBL/GenBank/DDBJ whole genome shotgun (WGS) entry which is preliminary data.</text>
</comment>
<dbReference type="EMBL" id="VHLG01000002">
    <property type="protein sequence ID" value="TPW32387.1"/>
    <property type="molecule type" value="Genomic_DNA"/>
</dbReference>
<dbReference type="AlphaFoldDB" id="A0A506UH60"/>
<organism evidence="2 3">
    <name type="scientific">Martelella alba</name>
    <dbReference type="NCBI Taxonomy" id="2590451"/>
    <lineage>
        <taxon>Bacteria</taxon>
        <taxon>Pseudomonadati</taxon>
        <taxon>Pseudomonadota</taxon>
        <taxon>Alphaproteobacteria</taxon>
        <taxon>Hyphomicrobiales</taxon>
        <taxon>Aurantimonadaceae</taxon>
        <taxon>Martelella</taxon>
    </lineage>
</organism>
<dbReference type="OrthoDB" id="9804139at2"/>
<evidence type="ECO:0000313" key="3">
    <source>
        <dbReference type="Proteomes" id="UP000318801"/>
    </source>
</evidence>
<protein>
    <submittedName>
        <fullName evidence="2">Uncharacterized protein</fullName>
    </submittedName>
</protein>
<evidence type="ECO:0000256" key="1">
    <source>
        <dbReference type="SAM" id="MobiDB-lite"/>
    </source>
</evidence>
<dbReference type="RefSeq" id="WP_141147898.1">
    <property type="nucleotide sequence ID" value="NZ_VHLG01000002.1"/>
</dbReference>
<reference evidence="2 3" key="1">
    <citation type="submission" date="2019-06" db="EMBL/GenBank/DDBJ databases">
        <authorList>
            <person name="Li M."/>
        </authorList>
    </citation>
    <scope>NUCLEOTIDE SEQUENCE [LARGE SCALE GENOMIC DNA]</scope>
    <source>
        <strain evidence="2 3">BGMRC2036</strain>
    </source>
</reference>
<name>A0A506UH60_9HYPH</name>
<proteinExistence type="predicted"/>